<evidence type="ECO:0000256" key="6">
    <source>
        <dbReference type="ARBA" id="ARBA00022741"/>
    </source>
</evidence>
<dbReference type="GO" id="GO:0051731">
    <property type="term" value="F:polynucleotide 5'-hydroxyl-kinase activity"/>
    <property type="evidence" value="ECO:0007669"/>
    <property type="project" value="InterPro"/>
</dbReference>
<evidence type="ECO:0000256" key="2">
    <source>
        <dbReference type="ARBA" id="ARBA00011003"/>
    </source>
</evidence>
<keyword evidence="11" id="KW-1185">Reference proteome</keyword>
<dbReference type="PANTHER" id="PTHR12755:SF3">
    <property type="entry name" value="POLYNUCLEOTIDE 5'-HYDROXYL-KINASE NOL9"/>
    <property type="match status" value="1"/>
</dbReference>
<dbReference type="RefSeq" id="XP_033462246.1">
    <property type="nucleotide sequence ID" value="XM_033607413.1"/>
</dbReference>
<evidence type="ECO:0000256" key="1">
    <source>
        <dbReference type="ARBA" id="ARBA00003798"/>
    </source>
</evidence>
<name>A0A6J3MB21_9PEZI</name>
<evidence type="ECO:0000256" key="9">
    <source>
        <dbReference type="SAM" id="MobiDB-lite"/>
    </source>
</evidence>
<dbReference type="GeneID" id="54365213"/>
<reference evidence="12" key="3">
    <citation type="submission" date="2025-08" db="UniProtKB">
        <authorList>
            <consortium name="RefSeq"/>
        </authorList>
    </citation>
    <scope>IDENTIFICATION</scope>
    <source>
        <strain evidence="12">CBS 342.82</strain>
    </source>
</reference>
<dbReference type="AlphaFoldDB" id="A0A6J3MB21"/>
<comment type="function">
    <text evidence="1">Polynucleotide 5'-kinase involved in rRNA processing.</text>
</comment>
<reference evidence="12" key="2">
    <citation type="submission" date="2020-04" db="EMBL/GenBank/DDBJ databases">
        <authorList>
            <consortium name="NCBI Genome Project"/>
        </authorList>
    </citation>
    <scope>NUCLEOTIDE SEQUENCE</scope>
    <source>
        <strain evidence="12">CBS 342.82</strain>
    </source>
</reference>
<evidence type="ECO:0000256" key="4">
    <source>
        <dbReference type="ARBA" id="ARBA00019824"/>
    </source>
</evidence>
<organism evidence="12">
    <name type="scientific">Dissoconium aciculare CBS 342.82</name>
    <dbReference type="NCBI Taxonomy" id="1314786"/>
    <lineage>
        <taxon>Eukaryota</taxon>
        <taxon>Fungi</taxon>
        <taxon>Dikarya</taxon>
        <taxon>Ascomycota</taxon>
        <taxon>Pezizomycotina</taxon>
        <taxon>Dothideomycetes</taxon>
        <taxon>Dothideomycetidae</taxon>
        <taxon>Mycosphaerellales</taxon>
        <taxon>Dissoconiaceae</taxon>
        <taxon>Dissoconium</taxon>
    </lineage>
</organism>
<protein>
    <recommendedName>
        <fullName evidence="4">Polynucleotide 5'-hydroxyl-kinase GRC3</fullName>
    </recommendedName>
    <alternativeName>
        <fullName evidence="3">Polynucleotide 5'-hydroxyl-kinase grc3</fullName>
    </alternativeName>
</protein>
<evidence type="ECO:0000256" key="7">
    <source>
        <dbReference type="ARBA" id="ARBA00022777"/>
    </source>
</evidence>
<feature type="domain" description="Clp1 P-loop" evidence="10">
    <location>
        <begin position="253"/>
        <end position="445"/>
    </location>
</feature>
<evidence type="ECO:0000259" key="10">
    <source>
        <dbReference type="Pfam" id="PF16575"/>
    </source>
</evidence>
<dbReference type="GO" id="GO:0005634">
    <property type="term" value="C:nucleus"/>
    <property type="evidence" value="ECO:0007669"/>
    <property type="project" value="TreeGrafter"/>
</dbReference>
<dbReference type="InterPro" id="IPR032319">
    <property type="entry name" value="CLP1_P"/>
</dbReference>
<sequence>MSSKRKAKDAFGKNLQPQLSAFAAARAQQPQSTMKTTANADVETIKRQKQQVTVETSSGPERSAPLRTREASIVTARPKPVAASKIFQVLHDDHDSLEINLRAGESAVFTGEYDVQVIKGVVDIHGAVLLPQTARQRVYAISAHALPVILSRAEDTVVRITSVKSQLQALEKYSTLYRNIWATTTTSSGAAQDGRQSRSFAPVPLTDDNASSRIPSVNALDIVPETRKLLSSINGKIDSVEYSRRPIRIMTIGPKSSGKSTLSRALVNSILTRPKNGSRSLYYLDLDPGQPEFGPPGHLSLIEVSAPLLGPSLSHLATNPESGQVAYRVLRSHSLAAMTFRDFPGHYIDCAVDLADRIPQNGNNTPLVVNSCGWVSGVGASALLDLCSALHLTDLAVLGPLEDGLRAALSERVETVHQLPRLSGKPSIRSPADLRAMQMMSYFHQRQIQNHDSTSNIIVGSASTLPTWRDRPISQFRPWTVQYAGPNSGVAAIISYSQPVAPAFLPEVLNGAIVAILVPEDDSTFNSSSSSDLETEMGIAHTEQGEIPYIPFDRNQATPPAPLDPRQTSCVGLALIRSIDHVAKTFDLITPLSEARVAELLRTKRKVMLVRGGFDSPDWAYLEDGNSSTERRGERSRVRFGLGERKEGGSARERPWVSFREPVGVEGSVWRLRHPPTAAALAGGNKGSDR</sequence>
<evidence type="ECO:0000256" key="5">
    <source>
        <dbReference type="ARBA" id="ARBA00022679"/>
    </source>
</evidence>
<evidence type="ECO:0000256" key="8">
    <source>
        <dbReference type="ARBA" id="ARBA00022840"/>
    </source>
</evidence>
<evidence type="ECO:0000313" key="11">
    <source>
        <dbReference type="Proteomes" id="UP000504637"/>
    </source>
</evidence>
<dbReference type="Proteomes" id="UP000504637">
    <property type="component" value="Unplaced"/>
</dbReference>
<feature type="region of interest" description="Disordered" evidence="9">
    <location>
        <begin position="22"/>
        <end position="66"/>
    </location>
</feature>
<keyword evidence="5" id="KW-0808">Transferase</keyword>
<dbReference type="InterPro" id="IPR045116">
    <property type="entry name" value="Clp1/Grc3"/>
</dbReference>
<keyword evidence="6" id="KW-0547">Nucleotide-binding</keyword>
<comment type="similarity">
    <text evidence="2">Belongs to the Clp1 family. NOL9/GRC3 subfamily.</text>
</comment>
<reference evidence="12" key="1">
    <citation type="submission" date="2020-01" db="EMBL/GenBank/DDBJ databases">
        <authorList>
            <consortium name="DOE Joint Genome Institute"/>
            <person name="Haridas S."/>
            <person name="Albert R."/>
            <person name="Binder M."/>
            <person name="Bloem J."/>
            <person name="Labutti K."/>
            <person name="Salamov A."/>
            <person name="Andreopoulos B."/>
            <person name="Baker S.E."/>
            <person name="Barry K."/>
            <person name="Bills G."/>
            <person name="Bluhm B.H."/>
            <person name="Cannon C."/>
            <person name="Castanera R."/>
            <person name="Culley D.E."/>
            <person name="Daum C."/>
            <person name="Ezra D."/>
            <person name="Gonzalez J.B."/>
            <person name="Henrissat B."/>
            <person name="Kuo A."/>
            <person name="Liang C."/>
            <person name="Lipzen A."/>
            <person name="Lutzoni F."/>
            <person name="Magnuson J."/>
            <person name="Mondo S."/>
            <person name="Nolan M."/>
            <person name="Ohm R."/>
            <person name="Pangilinan J."/>
            <person name="Park H.-J."/>
            <person name="Ramirez L."/>
            <person name="Alfaro M."/>
            <person name="Sun H."/>
            <person name="Tritt A."/>
            <person name="Yoshinaga Y."/>
            <person name="Zwiers L.-H."/>
            <person name="Turgeon B.G."/>
            <person name="Goodwin S.B."/>
            <person name="Spatafora J.W."/>
            <person name="Crous P.W."/>
            <person name="Grigoriev I.V."/>
        </authorList>
    </citation>
    <scope>NUCLEOTIDE SEQUENCE</scope>
    <source>
        <strain evidence="12">CBS 342.82</strain>
    </source>
</reference>
<dbReference type="PANTHER" id="PTHR12755">
    <property type="entry name" value="CLEAVAGE/POLYADENYLATION FACTOR IA SUBUNIT CLP1P"/>
    <property type="match status" value="1"/>
</dbReference>
<dbReference type="InterPro" id="IPR027417">
    <property type="entry name" value="P-loop_NTPase"/>
</dbReference>
<keyword evidence="7" id="KW-0418">Kinase</keyword>
<evidence type="ECO:0000256" key="3">
    <source>
        <dbReference type="ARBA" id="ARBA00018706"/>
    </source>
</evidence>
<proteinExistence type="inferred from homology"/>
<keyword evidence="8" id="KW-0067">ATP-binding</keyword>
<dbReference type="GO" id="GO:0005524">
    <property type="term" value="F:ATP binding"/>
    <property type="evidence" value="ECO:0007669"/>
    <property type="project" value="UniProtKB-KW"/>
</dbReference>
<gene>
    <name evidence="12" type="ORF">K489DRAFT_407899</name>
</gene>
<dbReference type="OrthoDB" id="4054781at2759"/>
<feature type="compositionally biased region" description="Polar residues" evidence="9">
    <location>
        <begin position="50"/>
        <end position="60"/>
    </location>
</feature>
<evidence type="ECO:0000313" key="12">
    <source>
        <dbReference type="RefSeq" id="XP_033462246.1"/>
    </source>
</evidence>
<feature type="compositionally biased region" description="Polar residues" evidence="9">
    <location>
        <begin position="28"/>
        <end position="39"/>
    </location>
</feature>
<dbReference type="Pfam" id="PF16575">
    <property type="entry name" value="CLP1_P"/>
    <property type="match status" value="1"/>
</dbReference>
<accession>A0A6J3MB21</accession>
<dbReference type="Gene3D" id="3.40.50.300">
    <property type="entry name" value="P-loop containing nucleotide triphosphate hydrolases"/>
    <property type="match status" value="1"/>
</dbReference>
<dbReference type="GO" id="GO:0000448">
    <property type="term" value="P:cleavage in ITS2 between 5.8S rRNA and LSU-rRNA of tricistronic rRNA transcript (SSU-rRNA, 5.8S rRNA, LSU-rRNA)"/>
    <property type="evidence" value="ECO:0007669"/>
    <property type="project" value="TreeGrafter"/>
</dbReference>